<protein>
    <submittedName>
        <fullName evidence="1">Uncharacterized protein</fullName>
    </submittedName>
</protein>
<reference evidence="1" key="1">
    <citation type="journal article" date="2015" name="Nature">
        <title>Complex archaea that bridge the gap between prokaryotes and eukaryotes.</title>
        <authorList>
            <person name="Spang A."/>
            <person name="Saw J.H."/>
            <person name="Jorgensen S.L."/>
            <person name="Zaremba-Niedzwiedzka K."/>
            <person name="Martijn J."/>
            <person name="Lind A.E."/>
            <person name="van Eijk R."/>
            <person name="Schleper C."/>
            <person name="Guy L."/>
            <person name="Ettema T.J."/>
        </authorList>
    </citation>
    <scope>NUCLEOTIDE SEQUENCE</scope>
</reference>
<proteinExistence type="predicted"/>
<name>A0A0F9GEY3_9ZZZZ</name>
<organism evidence="1">
    <name type="scientific">marine sediment metagenome</name>
    <dbReference type="NCBI Taxonomy" id="412755"/>
    <lineage>
        <taxon>unclassified sequences</taxon>
        <taxon>metagenomes</taxon>
        <taxon>ecological metagenomes</taxon>
    </lineage>
</organism>
<dbReference type="AlphaFoldDB" id="A0A0F9GEY3"/>
<evidence type="ECO:0000313" key="1">
    <source>
        <dbReference type="EMBL" id="KKL97298.1"/>
    </source>
</evidence>
<sequence length="69" mass="7797">MKYVPPKKFCAFPAMGYWEIDGKSVSSAEAEYGGHPRAIWRESEISKQLEDYMGRLVPEPEEGTDANKS</sequence>
<gene>
    <name evidence="1" type="ORF">LCGC14_1835900</name>
</gene>
<accession>A0A0F9GEY3</accession>
<dbReference type="EMBL" id="LAZR01018201">
    <property type="protein sequence ID" value="KKL97298.1"/>
    <property type="molecule type" value="Genomic_DNA"/>
</dbReference>
<comment type="caution">
    <text evidence="1">The sequence shown here is derived from an EMBL/GenBank/DDBJ whole genome shotgun (WGS) entry which is preliminary data.</text>
</comment>